<proteinExistence type="predicted"/>
<evidence type="ECO:0000313" key="1">
    <source>
        <dbReference type="EMBL" id="SCZ53465.1"/>
    </source>
</evidence>
<dbReference type="OrthoDB" id="6402943at2"/>
<organism evidence="1 2">
    <name type="scientific">Thiohalomonas denitrificans</name>
    <dbReference type="NCBI Taxonomy" id="415747"/>
    <lineage>
        <taxon>Bacteria</taxon>
        <taxon>Pseudomonadati</taxon>
        <taxon>Pseudomonadota</taxon>
        <taxon>Gammaproteobacteria</taxon>
        <taxon>Thiohalomonadales</taxon>
        <taxon>Thiohalomonadaceae</taxon>
        <taxon>Thiohalomonas</taxon>
    </lineage>
</organism>
<sequence length="116" mass="12688">MSDKRYQVVFTGKLVSDKDTATVTSNLILDIGLSEEKVGLLLNGQRKVLKRFSAVTEAQRLTERLEHAGILCVIEDHASNQGSGQGAGESSLITLIHRLKPVKKRRRTAATSSDAR</sequence>
<gene>
    <name evidence="1" type="ORF">SAMN03097708_00936</name>
</gene>
<reference evidence="1 2" key="1">
    <citation type="submission" date="2016-10" db="EMBL/GenBank/DDBJ databases">
        <authorList>
            <person name="de Groot N.N."/>
        </authorList>
    </citation>
    <scope>NUCLEOTIDE SEQUENCE [LARGE SCALE GENOMIC DNA]</scope>
    <source>
        <strain evidence="1 2">HLD2</strain>
    </source>
</reference>
<dbReference type="AlphaFoldDB" id="A0A1G5PV06"/>
<evidence type="ECO:0000313" key="2">
    <source>
        <dbReference type="Proteomes" id="UP000199648"/>
    </source>
</evidence>
<dbReference type="RefSeq" id="WP_092993107.1">
    <property type="nucleotide sequence ID" value="NZ_FMWD01000002.1"/>
</dbReference>
<name>A0A1G5PV06_9GAMM</name>
<keyword evidence="2" id="KW-1185">Reference proteome</keyword>
<dbReference type="Proteomes" id="UP000199648">
    <property type="component" value="Unassembled WGS sequence"/>
</dbReference>
<protein>
    <submittedName>
        <fullName evidence="1">Uncharacterized protein</fullName>
    </submittedName>
</protein>
<dbReference type="EMBL" id="FMWD01000002">
    <property type="protein sequence ID" value="SCZ53465.1"/>
    <property type="molecule type" value="Genomic_DNA"/>
</dbReference>
<accession>A0A1G5PV06</accession>